<dbReference type="KEGG" id="sesp:BN6_58830"/>
<dbReference type="InterPro" id="IPR036812">
    <property type="entry name" value="NAD(P)_OxRdtase_dom_sf"/>
</dbReference>
<dbReference type="InterPro" id="IPR023210">
    <property type="entry name" value="NADP_OxRdtase_dom"/>
</dbReference>
<dbReference type="InterPro" id="IPR050791">
    <property type="entry name" value="Aldo-Keto_reductase"/>
</dbReference>
<dbReference type="BioCyc" id="SESP1179773:BN6_RS28295-MONOMER"/>
<dbReference type="Pfam" id="PF00248">
    <property type="entry name" value="Aldo_ket_red"/>
    <property type="match status" value="1"/>
</dbReference>
<sequence>MRHTKLTDTFSVSEIGLGCSSMSHGYGPKERDDEESVRVIHRAVELGIDIFDTADAYGPFSNERLLGRALAAHSGEVRIATKCGLVARPDGKFGRDGRPEYLRSACEGSLRRLGVEAIDLYQLHRVDPAVPLAESWGALGELVTEGKVRRLGISHATCEELEQIHAIFPITAVQYEFSVWATHSLDDILPWSQKHGVGFLAFAPIGRGYLSGRLDHEQLQAEDSRQRDPRFASEAMRTNQAIVRGLHRIAARHDATPAQVAIAWTLTQGDNVVPIPGTRHVRWLEENAAAADLQLTEEDLKEIDALPAATGEMSWDRTRFATELPEEAVG</sequence>
<evidence type="ECO:0000313" key="3">
    <source>
        <dbReference type="EMBL" id="CCH33140.1"/>
    </source>
</evidence>
<protein>
    <submittedName>
        <fullName evidence="3">Aldo/keto reductase</fullName>
    </submittedName>
</protein>
<evidence type="ECO:0000313" key="4">
    <source>
        <dbReference type="Proteomes" id="UP000006281"/>
    </source>
</evidence>
<evidence type="ECO:0000256" key="1">
    <source>
        <dbReference type="ARBA" id="ARBA00023002"/>
    </source>
</evidence>
<proteinExistence type="predicted"/>
<dbReference type="PATRIC" id="fig|1179773.3.peg.5916"/>
<dbReference type="AlphaFoldDB" id="K0JYX6"/>
<dbReference type="STRING" id="1179773.BN6_58830"/>
<feature type="domain" description="NADP-dependent oxidoreductase" evidence="2">
    <location>
        <begin position="14"/>
        <end position="306"/>
    </location>
</feature>
<gene>
    <name evidence="3" type="primary">sam22</name>
    <name evidence="3" type="ordered locus">BN6_58830</name>
</gene>
<evidence type="ECO:0000259" key="2">
    <source>
        <dbReference type="Pfam" id="PF00248"/>
    </source>
</evidence>
<dbReference type="SUPFAM" id="SSF51430">
    <property type="entry name" value="NAD(P)-linked oxidoreductase"/>
    <property type="match status" value="1"/>
</dbReference>
<dbReference type="Proteomes" id="UP000006281">
    <property type="component" value="Chromosome"/>
</dbReference>
<dbReference type="GO" id="GO:0016491">
    <property type="term" value="F:oxidoreductase activity"/>
    <property type="evidence" value="ECO:0007669"/>
    <property type="project" value="UniProtKB-KW"/>
</dbReference>
<dbReference type="Gene3D" id="3.20.20.100">
    <property type="entry name" value="NADP-dependent oxidoreductase domain"/>
    <property type="match status" value="1"/>
</dbReference>
<dbReference type="PANTHER" id="PTHR43625:SF40">
    <property type="entry name" value="ALDO-KETO REDUCTASE YAKC [NADP(+)]"/>
    <property type="match status" value="1"/>
</dbReference>
<reference evidence="3 4" key="1">
    <citation type="journal article" date="2012" name="BMC Genomics">
        <title>Complete genome sequence of Saccharothrix espanaensis DSM 44229T and comparison to the other completely sequenced Pseudonocardiaceae.</title>
        <authorList>
            <person name="Strobel T."/>
            <person name="Al-Dilaimi A."/>
            <person name="Blom J."/>
            <person name="Gessner A."/>
            <person name="Kalinowski J."/>
            <person name="Luzhetska M."/>
            <person name="Puhler A."/>
            <person name="Szczepanowski R."/>
            <person name="Bechthold A."/>
            <person name="Ruckert C."/>
        </authorList>
    </citation>
    <scope>NUCLEOTIDE SEQUENCE [LARGE SCALE GENOMIC DNA]</scope>
    <source>
        <strain evidence="4">ATCC 51144 / DSM 44229 / JCM 9112 / NBRC 15066 / NRRL 15764</strain>
    </source>
</reference>
<organism evidence="3 4">
    <name type="scientific">Saccharothrix espanaensis (strain ATCC 51144 / DSM 44229 / JCM 9112 / NBRC 15066 / NRRL 15764)</name>
    <dbReference type="NCBI Taxonomy" id="1179773"/>
    <lineage>
        <taxon>Bacteria</taxon>
        <taxon>Bacillati</taxon>
        <taxon>Actinomycetota</taxon>
        <taxon>Actinomycetes</taxon>
        <taxon>Pseudonocardiales</taxon>
        <taxon>Pseudonocardiaceae</taxon>
        <taxon>Saccharothrix</taxon>
    </lineage>
</organism>
<dbReference type="HOGENOM" id="CLU_023205_2_1_11"/>
<name>K0JYX6_SACES</name>
<dbReference type="PANTHER" id="PTHR43625">
    <property type="entry name" value="AFLATOXIN B1 ALDEHYDE REDUCTASE"/>
    <property type="match status" value="1"/>
</dbReference>
<keyword evidence="4" id="KW-1185">Reference proteome</keyword>
<keyword evidence="1" id="KW-0560">Oxidoreductase</keyword>
<accession>K0JYX6</accession>
<dbReference type="GO" id="GO:0005737">
    <property type="term" value="C:cytoplasm"/>
    <property type="evidence" value="ECO:0007669"/>
    <property type="project" value="TreeGrafter"/>
</dbReference>
<dbReference type="RefSeq" id="WP_015103251.1">
    <property type="nucleotide sequence ID" value="NC_019673.1"/>
</dbReference>
<dbReference type="EMBL" id="HE804045">
    <property type="protein sequence ID" value="CCH33140.1"/>
    <property type="molecule type" value="Genomic_DNA"/>
</dbReference>
<dbReference type="eggNOG" id="COG0667">
    <property type="taxonomic scope" value="Bacteria"/>
</dbReference>
<dbReference type="OrthoDB" id="9768793at2"/>